<dbReference type="Pfam" id="PF15919">
    <property type="entry name" value="HicB_lk_antitox"/>
    <property type="match status" value="1"/>
</dbReference>
<sequence length="70" mass="7734">MRYRAIIYKDEGGTFIAECPSLPGCVSQGKTRQEALNNIKDAIKGYVASLKKHHEPIPPGIEEEVVEVHA</sequence>
<dbReference type="Proteomes" id="UP000527315">
    <property type="component" value="Unassembled WGS sequence"/>
</dbReference>
<dbReference type="PANTHER" id="PTHR34504">
    <property type="entry name" value="ANTITOXIN HICB"/>
    <property type="match status" value="1"/>
</dbReference>
<evidence type="ECO:0000313" key="2">
    <source>
        <dbReference type="EMBL" id="HIH33275.1"/>
    </source>
</evidence>
<dbReference type="InterPro" id="IPR031807">
    <property type="entry name" value="HicB-like"/>
</dbReference>
<evidence type="ECO:0000259" key="1">
    <source>
        <dbReference type="Pfam" id="PF15919"/>
    </source>
</evidence>
<dbReference type="SUPFAM" id="SSF143100">
    <property type="entry name" value="TTHA1013/TTHA0281-like"/>
    <property type="match status" value="1"/>
</dbReference>
<proteinExistence type="predicted"/>
<evidence type="ECO:0000313" key="3">
    <source>
        <dbReference type="Proteomes" id="UP000527315"/>
    </source>
</evidence>
<protein>
    <submittedName>
        <fullName evidence="2">Type II toxin-antitoxin system HicB family antitoxin</fullName>
    </submittedName>
</protein>
<dbReference type="Gene3D" id="3.30.160.250">
    <property type="match status" value="1"/>
</dbReference>
<comment type="caution">
    <text evidence="2">The sequence shown here is derived from an EMBL/GenBank/DDBJ whole genome shotgun (WGS) entry which is preliminary data.</text>
</comment>
<dbReference type="InterPro" id="IPR035069">
    <property type="entry name" value="TTHA1013/TTHA0281-like"/>
</dbReference>
<dbReference type="AlphaFoldDB" id="A0A7J4KXU9"/>
<reference evidence="3" key="1">
    <citation type="journal article" date="2020" name="bioRxiv">
        <title>A rank-normalized archaeal taxonomy based on genome phylogeny resolves widespread incomplete and uneven classifications.</title>
        <authorList>
            <person name="Rinke C."/>
            <person name="Chuvochina M."/>
            <person name="Mussig A.J."/>
            <person name="Chaumeil P.-A."/>
            <person name="Waite D.W."/>
            <person name="Whitman W.B."/>
            <person name="Parks D.H."/>
            <person name="Hugenholtz P."/>
        </authorList>
    </citation>
    <scope>NUCLEOTIDE SEQUENCE [LARGE SCALE GENOMIC DNA]</scope>
</reference>
<dbReference type="InterPro" id="IPR051404">
    <property type="entry name" value="TA_system_antitoxin"/>
</dbReference>
<name>A0A7J4KXU9_9ARCH</name>
<organism evidence="2 3">
    <name type="scientific">Candidatus Iainarchaeum sp</name>
    <dbReference type="NCBI Taxonomy" id="3101447"/>
    <lineage>
        <taxon>Archaea</taxon>
        <taxon>Candidatus Iainarchaeota</taxon>
        <taxon>Candidatus Iainarchaeia</taxon>
        <taxon>Candidatus Iainarchaeales</taxon>
        <taxon>Candidatus Iainarchaeaceae</taxon>
        <taxon>Candidatus Iainarchaeum</taxon>
    </lineage>
</organism>
<gene>
    <name evidence="2" type="ORF">HA227_03405</name>
</gene>
<feature type="domain" description="HicB-like antitoxin of toxin-antitoxin system" evidence="1">
    <location>
        <begin position="3"/>
        <end position="59"/>
    </location>
</feature>
<accession>A0A7J4KXU9</accession>
<dbReference type="EMBL" id="DUFJ01000071">
    <property type="protein sequence ID" value="HIH33275.1"/>
    <property type="molecule type" value="Genomic_DNA"/>
</dbReference>
<dbReference type="PANTHER" id="PTHR34504:SF2">
    <property type="entry name" value="UPF0150 PROTEIN SSL0259"/>
    <property type="match status" value="1"/>
</dbReference>